<evidence type="ECO:0000313" key="2">
    <source>
        <dbReference type="Proteomes" id="UP001432000"/>
    </source>
</evidence>
<gene>
    <name evidence="1" type="ORF">WDS16_03925</name>
</gene>
<dbReference type="PROSITE" id="PS51257">
    <property type="entry name" value="PROKAR_LIPOPROTEIN"/>
    <property type="match status" value="1"/>
</dbReference>
<reference evidence="1 2" key="1">
    <citation type="submission" date="2024-03" db="EMBL/GenBank/DDBJ databases">
        <title>Natural products discovery in diverse microorganisms through a two-stage MS feature dereplication strategy.</title>
        <authorList>
            <person name="Zhang R."/>
        </authorList>
    </citation>
    <scope>NUCLEOTIDE SEQUENCE [LARGE SCALE GENOMIC DNA]</scope>
    <source>
        <strain evidence="1 2">18930</strain>
    </source>
</reference>
<accession>A0ABZ2PKP1</accession>
<organism evidence="1 2">
    <name type="scientific">Rhodococcus sovatensis</name>
    <dbReference type="NCBI Taxonomy" id="1805840"/>
    <lineage>
        <taxon>Bacteria</taxon>
        <taxon>Bacillati</taxon>
        <taxon>Actinomycetota</taxon>
        <taxon>Actinomycetes</taxon>
        <taxon>Mycobacteriales</taxon>
        <taxon>Nocardiaceae</taxon>
        <taxon>Rhodococcus</taxon>
    </lineage>
</organism>
<dbReference type="InterPro" id="IPR024520">
    <property type="entry name" value="DUF3558"/>
</dbReference>
<keyword evidence="2" id="KW-1185">Reference proteome</keyword>
<dbReference type="EMBL" id="CP147846">
    <property type="protein sequence ID" value="WXG69714.1"/>
    <property type="molecule type" value="Genomic_DNA"/>
</dbReference>
<evidence type="ECO:0000313" key="1">
    <source>
        <dbReference type="EMBL" id="WXG69714.1"/>
    </source>
</evidence>
<sequence length="174" mass="19066">MRKFLPVVVAVVALLGGCSRGVEPQAVAEPTRWDPCSITPEQIEATGLDPDYRDVGWGEGIVVDDWDICSFKPVGFDVPYFFVVMSSLDRTIEEAREDSSNFDGLDFQVDGRDAFQYKTDIARSIIDCNVAVELPPGVVVFTINYNDVDDGIDPCPILLEHVGDLEAALPPATK</sequence>
<proteinExistence type="predicted"/>
<dbReference type="Pfam" id="PF12079">
    <property type="entry name" value="DUF3558"/>
    <property type="match status" value="1"/>
</dbReference>
<name>A0ABZ2PKP1_9NOCA</name>
<dbReference type="RefSeq" id="WP_338890665.1">
    <property type="nucleotide sequence ID" value="NZ_CP147846.1"/>
</dbReference>
<protein>
    <submittedName>
        <fullName evidence="1">DUF3558 family protein</fullName>
    </submittedName>
</protein>
<dbReference type="Proteomes" id="UP001432000">
    <property type="component" value="Chromosome"/>
</dbReference>